<dbReference type="InterPro" id="IPR010987">
    <property type="entry name" value="Glutathione-S-Trfase_C-like"/>
</dbReference>
<accession>A0ABW9B798</accession>
<dbReference type="RefSeq" id="WP_408182962.1">
    <property type="nucleotide sequence ID" value="NZ_JAQQEZ010000080.1"/>
</dbReference>
<dbReference type="EMBL" id="JAQQEZ010000080">
    <property type="protein sequence ID" value="MFM0008081.1"/>
    <property type="molecule type" value="Genomic_DNA"/>
</dbReference>
<dbReference type="Proteomes" id="UP001629230">
    <property type="component" value="Unassembled WGS sequence"/>
</dbReference>
<evidence type="ECO:0000259" key="2">
    <source>
        <dbReference type="PROSITE" id="PS50405"/>
    </source>
</evidence>
<dbReference type="Gene3D" id="1.20.1050.10">
    <property type="match status" value="1"/>
</dbReference>
<dbReference type="InterPro" id="IPR004046">
    <property type="entry name" value="GST_C"/>
</dbReference>
<dbReference type="PROSITE" id="PS50405">
    <property type="entry name" value="GST_CTER"/>
    <property type="match status" value="1"/>
</dbReference>
<keyword evidence="4" id="KW-1185">Reference proteome</keyword>
<evidence type="ECO:0000313" key="4">
    <source>
        <dbReference type="Proteomes" id="UP001629230"/>
    </source>
</evidence>
<proteinExistence type="predicted"/>
<dbReference type="SFLD" id="SFLDS00019">
    <property type="entry name" value="Glutathione_Transferase_(cytos"/>
    <property type="match status" value="1"/>
</dbReference>
<dbReference type="SFLD" id="SFLDG00358">
    <property type="entry name" value="Main_(cytGST)"/>
    <property type="match status" value="1"/>
</dbReference>
<dbReference type="SUPFAM" id="SSF52833">
    <property type="entry name" value="Thioredoxin-like"/>
    <property type="match status" value="1"/>
</dbReference>
<dbReference type="PANTHER" id="PTHR44051:SF8">
    <property type="entry name" value="GLUTATHIONE S-TRANSFERASE GSTA"/>
    <property type="match status" value="1"/>
</dbReference>
<feature type="domain" description="GST C-terminal" evidence="2">
    <location>
        <begin position="90"/>
        <end position="209"/>
    </location>
</feature>
<evidence type="ECO:0000259" key="1">
    <source>
        <dbReference type="PROSITE" id="PS50404"/>
    </source>
</evidence>
<organism evidence="3 4">
    <name type="scientific">Paraburkholderia dipogonis</name>
    <dbReference type="NCBI Taxonomy" id="1211383"/>
    <lineage>
        <taxon>Bacteria</taxon>
        <taxon>Pseudomonadati</taxon>
        <taxon>Pseudomonadota</taxon>
        <taxon>Betaproteobacteria</taxon>
        <taxon>Burkholderiales</taxon>
        <taxon>Burkholderiaceae</taxon>
        <taxon>Paraburkholderia</taxon>
    </lineage>
</organism>
<comment type="caution">
    <text evidence="3">The sequence shown here is derived from an EMBL/GenBank/DDBJ whole genome shotgun (WGS) entry which is preliminary data.</text>
</comment>
<dbReference type="InterPro" id="IPR004045">
    <property type="entry name" value="Glutathione_S-Trfase_N"/>
</dbReference>
<dbReference type="SFLD" id="SFLDG01151">
    <property type="entry name" value="Main.2:_Nu-like"/>
    <property type="match status" value="1"/>
</dbReference>
<reference evidence="3 4" key="1">
    <citation type="journal article" date="2024" name="Chem. Sci.">
        <title>Discovery of megapolipeptins by genome mining of a Burkholderiales bacteria collection.</title>
        <authorList>
            <person name="Paulo B.S."/>
            <person name="Recchia M.J.J."/>
            <person name="Lee S."/>
            <person name="Fergusson C.H."/>
            <person name="Romanowski S.B."/>
            <person name="Hernandez A."/>
            <person name="Krull N."/>
            <person name="Liu D.Y."/>
            <person name="Cavanagh H."/>
            <person name="Bos A."/>
            <person name="Gray C.A."/>
            <person name="Murphy B.T."/>
            <person name="Linington R.G."/>
            <person name="Eustaquio A.S."/>
        </authorList>
    </citation>
    <scope>NUCLEOTIDE SEQUENCE [LARGE SCALE GENOMIC DNA]</scope>
    <source>
        <strain evidence="3 4">RL17-350-BIC-A</strain>
    </source>
</reference>
<dbReference type="CDD" id="cd03048">
    <property type="entry name" value="GST_N_Ure2p_like"/>
    <property type="match status" value="1"/>
</dbReference>
<dbReference type="SUPFAM" id="SSF47616">
    <property type="entry name" value="GST C-terminal domain-like"/>
    <property type="match status" value="1"/>
</dbReference>
<evidence type="ECO:0000313" key="3">
    <source>
        <dbReference type="EMBL" id="MFM0008081.1"/>
    </source>
</evidence>
<dbReference type="Pfam" id="PF00043">
    <property type="entry name" value="GST_C"/>
    <property type="match status" value="1"/>
</dbReference>
<dbReference type="Pfam" id="PF13409">
    <property type="entry name" value="GST_N_2"/>
    <property type="match status" value="1"/>
</dbReference>
<dbReference type="InterPro" id="IPR036249">
    <property type="entry name" value="Thioredoxin-like_sf"/>
</dbReference>
<dbReference type="InterPro" id="IPR036282">
    <property type="entry name" value="Glutathione-S-Trfase_C_sf"/>
</dbReference>
<dbReference type="Gene3D" id="3.40.30.10">
    <property type="entry name" value="Glutaredoxin"/>
    <property type="match status" value="1"/>
</dbReference>
<feature type="domain" description="GST N-terminal" evidence="1">
    <location>
        <begin position="1"/>
        <end position="86"/>
    </location>
</feature>
<dbReference type="InterPro" id="IPR040079">
    <property type="entry name" value="Glutathione_S-Trfase"/>
</dbReference>
<gene>
    <name evidence="3" type="ORF">PQR57_45080</name>
</gene>
<dbReference type="PANTHER" id="PTHR44051">
    <property type="entry name" value="GLUTATHIONE S-TRANSFERASE-RELATED"/>
    <property type="match status" value="1"/>
</dbReference>
<protein>
    <submittedName>
        <fullName evidence="3">Glutathione S-transferase N-terminal domain-containing protein</fullName>
    </submittedName>
</protein>
<sequence>MLKLYTWATPNGRKVSIMLEELGLSYEVHPVNITSGEQLRPEFLALNANNKIPVLVDPEGDRGAPLILAESGAILIYLAEKTDSALLPANGSLRASTLQWLMFQMGGVGPMFGQLHHYRRYAATETYGLARFQAETRRLYTVLNTRLEASPFFNGDAYSIADIAIYPWVARHELHDLDWKTVPHVRRWFDTLGARPGVRRGMSVPAAIV</sequence>
<dbReference type="PROSITE" id="PS50404">
    <property type="entry name" value="GST_NTER"/>
    <property type="match status" value="1"/>
</dbReference>
<name>A0ABW9B798_9BURK</name>